<dbReference type="Proteomes" id="UP000315128">
    <property type="component" value="Chromosome"/>
</dbReference>
<gene>
    <name evidence="1" type="ORF">FLP15_08195</name>
</gene>
<dbReference type="CDD" id="cd01745">
    <property type="entry name" value="GATase1_2"/>
    <property type="match status" value="1"/>
</dbReference>
<protein>
    <submittedName>
        <fullName evidence="1">Gamma-glutamyl-gamma-aminobutyrate hydrolase family protein</fullName>
    </submittedName>
</protein>
<dbReference type="SUPFAM" id="SSF52317">
    <property type="entry name" value="Class I glutamine amidotransferase-like"/>
    <property type="match status" value="1"/>
</dbReference>
<keyword evidence="2" id="KW-1185">Reference proteome</keyword>
<dbReference type="Gene3D" id="3.40.50.880">
    <property type="match status" value="1"/>
</dbReference>
<dbReference type="GO" id="GO:0033969">
    <property type="term" value="F:gamma-glutamyl-gamma-aminobutyrate hydrolase activity"/>
    <property type="evidence" value="ECO:0007669"/>
    <property type="project" value="TreeGrafter"/>
</dbReference>
<dbReference type="InterPro" id="IPR011697">
    <property type="entry name" value="Peptidase_C26"/>
</dbReference>
<dbReference type="EMBL" id="CP041356">
    <property type="protein sequence ID" value="QDK71134.1"/>
    <property type="molecule type" value="Genomic_DNA"/>
</dbReference>
<dbReference type="PANTHER" id="PTHR43235">
    <property type="entry name" value="GLUTAMINE AMIDOTRANSFERASE PB2B2.05-RELATED"/>
    <property type="match status" value="1"/>
</dbReference>
<dbReference type="PANTHER" id="PTHR43235:SF1">
    <property type="entry name" value="GLUTAMINE AMIDOTRANSFERASE PB2B2.05-RELATED"/>
    <property type="match status" value="1"/>
</dbReference>
<organism evidence="1 2">
    <name type="scientific">Lactococcus protaetiae</name>
    <dbReference type="NCBI Taxonomy" id="2592653"/>
    <lineage>
        <taxon>Bacteria</taxon>
        <taxon>Bacillati</taxon>
        <taxon>Bacillota</taxon>
        <taxon>Bacilli</taxon>
        <taxon>Lactobacillales</taxon>
        <taxon>Streptococcaceae</taxon>
        <taxon>Lactococcus</taxon>
    </lineage>
</organism>
<dbReference type="PROSITE" id="PS51273">
    <property type="entry name" value="GATASE_TYPE_1"/>
    <property type="match status" value="1"/>
</dbReference>
<dbReference type="OrthoDB" id="9813383at2"/>
<name>A0A514Z978_9LACT</name>
<dbReference type="InterPro" id="IPR044668">
    <property type="entry name" value="PuuD-like"/>
</dbReference>
<dbReference type="Pfam" id="PF07722">
    <property type="entry name" value="Peptidase_C26"/>
    <property type="match status" value="1"/>
</dbReference>
<dbReference type="InterPro" id="IPR029062">
    <property type="entry name" value="Class_I_gatase-like"/>
</dbReference>
<proteinExistence type="predicted"/>
<dbReference type="GO" id="GO:0005829">
    <property type="term" value="C:cytosol"/>
    <property type="evidence" value="ECO:0007669"/>
    <property type="project" value="TreeGrafter"/>
</dbReference>
<keyword evidence="1" id="KW-0378">Hydrolase</keyword>
<dbReference type="AlphaFoldDB" id="A0A514Z978"/>
<evidence type="ECO:0000313" key="2">
    <source>
        <dbReference type="Proteomes" id="UP000315128"/>
    </source>
</evidence>
<dbReference type="GO" id="GO:0006598">
    <property type="term" value="P:polyamine catabolic process"/>
    <property type="evidence" value="ECO:0007669"/>
    <property type="project" value="TreeGrafter"/>
</dbReference>
<sequence>MMKVIIAITADSMVEPSRVINQNSADFAPRDLKEAIIEAGGIPIILPFPDNVSLADEFAREAVRLFDGVIIPGGPDIDPTFFGEEPIREIGRTAYQRDCYEIALVKAAREANKPIFGICRGLQLINVAFGGTLYQDLVAQNPRSNLKHSQSAPGGFPTHHVKISELSYLYEIFRAEAYVNSRHHQAVKDLAKGFNVTATAYDGVVEAIESKEEEILAVQWHPENMWRSDKLQLEIFEHFIERCEKSKIN</sequence>
<accession>A0A514Z978</accession>
<reference evidence="1 2" key="1">
    <citation type="submission" date="2019-07" db="EMBL/GenBank/DDBJ databases">
        <title>Genome sequencing of KACC 19320.</title>
        <authorList>
            <person name="Heo J."/>
            <person name="Kim S.-J."/>
            <person name="Kim J.-S."/>
            <person name="Hong S.-B."/>
            <person name="Kwon S.-W."/>
        </authorList>
    </citation>
    <scope>NUCLEOTIDE SEQUENCE [LARGE SCALE GENOMIC DNA]</scope>
    <source>
        <strain evidence="1 2">KACC 19320</strain>
    </source>
</reference>
<evidence type="ECO:0000313" key="1">
    <source>
        <dbReference type="EMBL" id="QDK71134.1"/>
    </source>
</evidence>
<dbReference type="KEGG" id="lack:FLP15_08195"/>